<comment type="caution">
    <text evidence="1">The sequence shown here is derived from an EMBL/GenBank/DDBJ whole genome shotgun (WGS) entry which is preliminary data.</text>
</comment>
<keyword evidence="2" id="KW-1185">Reference proteome</keyword>
<reference evidence="1 2" key="1">
    <citation type="submission" date="2019-09" db="EMBL/GenBank/DDBJ databases">
        <title>Taxonomy of Antarctic Massilia spp.: description of Massilia rubra sp. nov., Massilia aquatica sp. nov., Massilia mucilaginosa sp. nov., Massilia frigida sp. nov. isolated from streams, lakes and regoliths.</title>
        <authorList>
            <person name="Holochova P."/>
            <person name="Sedlacek I."/>
            <person name="Kralova S."/>
            <person name="Maslanova I."/>
            <person name="Busse H.-J."/>
            <person name="Stankova E."/>
            <person name="Vrbovska V."/>
            <person name="Kovarovic V."/>
            <person name="Bartak M."/>
            <person name="Svec P."/>
            <person name="Pantucek R."/>
        </authorList>
    </citation>
    <scope>NUCLEOTIDE SEQUENCE [LARGE SCALE GENOMIC DNA]</scope>
    <source>
        <strain evidence="1 2">CCM 8692</strain>
    </source>
</reference>
<protein>
    <recommendedName>
        <fullName evidence="3">Photosynthesis system II assembly factor Ycf48/Hcf136-like domain-containing protein</fullName>
    </recommendedName>
</protein>
<dbReference type="Proteomes" id="UP000785613">
    <property type="component" value="Unassembled WGS sequence"/>
</dbReference>
<evidence type="ECO:0000313" key="2">
    <source>
        <dbReference type="Proteomes" id="UP000785613"/>
    </source>
</evidence>
<organism evidence="1 2">
    <name type="scientific">Massilia rubra</name>
    <dbReference type="NCBI Taxonomy" id="2607910"/>
    <lineage>
        <taxon>Bacteria</taxon>
        <taxon>Pseudomonadati</taxon>
        <taxon>Pseudomonadota</taxon>
        <taxon>Betaproteobacteria</taxon>
        <taxon>Burkholderiales</taxon>
        <taxon>Oxalobacteraceae</taxon>
        <taxon>Telluria group</taxon>
        <taxon>Massilia</taxon>
    </lineage>
</organism>
<gene>
    <name evidence="1" type="ORF">F0185_32480</name>
</gene>
<dbReference type="EMBL" id="VUYU01000043">
    <property type="protein sequence ID" value="NHZ38267.1"/>
    <property type="molecule type" value="Genomic_DNA"/>
</dbReference>
<sequence>MDISSGQYENSISGFVMIDCEVRSADIFYFSLSEDETQLAEWDEDDEDSWLRRRIVYFIRNLAPAERWGNIEFDHSYDFQLSIARQPREQLVGIEKDGNVYVVGGGTAEWEDSLGDWTDGGMRRGSIVKSRTIDGHVYMVGGGRTVGVRKDRNDAVPLMQQLPFDHDKDWQVAGFEDIDGFNASDIYCVGGKGDVWHFDGASWTQVDFPSAISLFSVCCAGDGNVYISGYGGTTFKGRGQTWRQLFEGQLTIPFKDMAWFDNRVWCTSEYGLWNICDEKLEVADVDSDIMACSGHLSTHDDILLVAGNGGAACQQGGKWRKFF</sequence>
<evidence type="ECO:0008006" key="3">
    <source>
        <dbReference type="Google" id="ProtNLM"/>
    </source>
</evidence>
<evidence type="ECO:0000313" key="1">
    <source>
        <dbReference type="EMBL" id="NHZ38267.1"/>
    </source>
</evidence>
<proteinExistence type="predicted"/>
<name>A0ABX0M1R5_9BURK</name>
<accession>A0ABX0M1R5</accession>
<dbReference type="RefSeq" id="WP_167232634.1">
    <property type="nucleotide sequence ID" value="NZ_VUYU01000043.1"/>
</dbReference>